<dbReference type="KEGG" id="cvr:CHLNCDRAFT_138653"/>
<sequence length="276" mass="30575">MAASEHTLGTSRGQRKAAAKTDERERKRIAGDPREDSGSKRHRRDERAATARTPAAPAGPQQQQAWQQLDGLDEADLAGAWAADTPGLQQSIRQQLTPAAVAAAARPAVQLPEAAVSLGILDRNEDMEAVPSYVSEDEGNAEVAQHLPRLQHLSELLTTPEKFGALVDREQHSDETLEEMRLLAIRGKSGELWFGRLVALVQTGARQADSSQWAYVRWLEQAGPTTARKALEMLLPFYDLIPLGDIIEPVFLQHDRSSSADDEQKVRWYYNHFVRG</sequence>
<gene>
    <name evidence="2" type="ORF">CHLNCDRAFT_138653</name>
</gene>
<accession>E1ZNG9</accession>
<keyword evidence="3" id="KW-1185">Reference proteome</keyword>
<dbReference type="InParanoid" id="E1ZNG9"/>
<protein>
    <submittedName>
        <fullName evidence="2">Expressed protein</fullName>
    </submittedName>
</protein>
<dbReference type="AlphaFoldDB" id="E1ZNG9"/>
<dbReference type="RefSeq" id="XP_005844707.1">
    <property type="nucleotide sequence ID" value="XM_005844645.1"/>
</dbReference>
<organism evidence="3">
    <name type="scientific">Chlorella variabilis</name>
    <name type="common">Green alga</name>
    <dbReference type="NCBI Taxonomy" id="554065"/>
    <lineage>
        <taxon>Eukaryota</taxon>
        <taxon>Viridiplantae</taxon>
        <taxon>Chlorophyta</taxon>
        <taxon>core chlorophytes</taxon>
        <taxon>Trebouxiophyceae</taxon>
        <taxon>Chlorellales</taxon>
        <taxon>Chlorellaceae</taxon>
        <taxon>Chlorella clade</taxon>
        <taxon>Chlorella</taxon>
    </lineage>
</organism>
<evidence type="ECO:0000256" key="1">
    <source>
        <dbReference type="SAM" id="MobiDB-lite"/>
    </source>
</evidence>
<reference evidence="2 3" key="1">
    <citation type="journal article" date="2010" name="Plant Cell">
        <title>The Chlorella variabilis NC64A genome reveals adaptation to photosymbiosis, coevolution with viruses, and cryptic sex.</title>
        <authorList>
            <person name="Blanc G."/>
            <person name="Duncan G."/>
            <person name="Agarkova I."/>
            <person name="Borodovsky M."/>
            <person name="Gurnon J."/>
            <person name="Kuo A."/>
            <person name="Lindquist E."/>
            <person name="Lucas S."/>
            <person name="Pangilinan J."/>
            <person name="Polle J."/>
            <person name="Salamov A."/>
            <person name="Terry A."/>
            <person name="Yamada T."/>
            <person name="Dunigan D.D."/>
            <person name="Grigoriev I.V."/>
            <person name="Claverie J.M."/>
            <person name="Van Etten J.L."/>
        </authorList>
    </citation>
    <scope>NUCLEOTIDE SEQUENCE [LARGE SCALE GENOMIC DNA]</scope>
    <source>
        <strain evidence="2 3">NC64A</strain>
    </source>
</reference>
<proteinExistence type="predicted"/>
<feature type="compositionally biased region" description="Low complexity" evidence="1">
    <location>
        <begin position="50"/>
        <end position="63"/>
    </location>
</feature>
<dbReference type="Proteomes" id="UP000008141">
    <property type="component" value="Unassembled WGS sequence"/>
</dbReference>
<evidence type="ECO:0000313" key="3">
    <source>
        <dbReference type="Proteomes" id="UP000008141"/>
    </source>
</evidence>
<name>E1ZNG9_CHLVA</name>
<dbReference type="GeneID" id="17352118"/>
<dbReference type="EMBL" id="GL433855">
    <property type="protein sequence ID" value="EFN52605.1"/>
    <property type="molecule type" value="Genomic_DNA"/>
</dbReference>
<feature type="region of interest" description="Disordered" evidence="1">
    <location>
        <begin position="1"/>
        <end position="63"/>
    </location>
</feature>
<dbReference type="OrthoDB" id="10687515at2759"/>
<feature type="compositionally biased region" description="Basic and acidic residues" evidence="1">
    <location>
        <begin position="19"/>
        <end position="49"/>
    </location>
</feature>
<evidence type="ECO:0000313" key="2">
    <source>
        <dbReference type="EMBL" id="EFN52605.1"/>
    </source>
</evidence>